<organism evidence="2 3">
    <name type="scientific">Chitinimonas taiwanensis DSM 18899</name>
    <dbReference type="NCBI Taxonomy" id="1121279"/>
    <lineage>
        <taxon>Bacteria</taxon>
        <taxon>Pseudomonadati</taxon>
        <taxon>Pseudomonadota</taxon>
        <taxon>Betaproteobacteria</taxon>
        <taxon>Neisseriales</taxon>
        <taxon>Chitinibacteraceae</taxon>
        <taxon>Chitinimonas</taxon>
    </lineage>
</organism>
<dbReference type="SUPFAM" id="SSF54427">
    <property type="entry name" value="NTF2-like"/>
    <property type="match status" value="1"/>
</dbReference>
<dbReference type="InterPro" id="IPR032710">
    <property type="entry name" value="NTF2-like_dom_sf"/>
</dbReference>
<dbReference type="Proteomes" id="UP000186513">
    <property type="component" value="Unassembled WGS sequence"/>
</dbReference>
<proteinExistence type="predicted"/>
<sequence length="159" mass="18290">MTAEAELITRFYAAFQRRDWAAMAACYHPEAQFSDPAFTDLRGRAPGAMWRMLLEGATDLAVSFSAVEGAAGRGSANWVAVYPFSQTGRTVTNRIHAQFEFRDGLIWRHRDQFDFWAWSRMALGLPGYLLGWSPLLRNKVRKMAGQRLQRFIDKHPEYR</sequence>
<dbReference type="STRING" id="1121279.SAMN02745887_02242"/>
<dbReference type="AlphaFoldDB" id="A0A1K2HKC4"/>
<dbReference type="InterPro" id="IPR037401">
    <property type="entry name" value="SnoaL-like"/>
</dbReference>
<protein>
    <submittedName>
        <fullName evidence="2">Ketosteroid isomerase-related protein</fullName>
    </submittedName>
</protein>
<feature type="domain" description="SnoaL-like" evidence="1">
    <location>
        <begin position="8"/>
        <end position="109"/>
    </location>
</feature>
<gene>
    <name evidence="2" type="ORF">SAMN02745887_02242</name>
</gene>
<dbReference type="RefSeq" id="WP_072428753.1">
    <property type="nucleotide sequence ID" value="NZ_FPKR01000008.1"/>
</dbReference>
<evidence type="ECO:0000313" key="2">
    <source>
        <dbReference type="EMBL" id="SFZ77125.1"/>
    </source>
</evidence>
<accession>A0A1K2HKC4</accession>
<evidence type="ECO:0000313" key="3">
    <source>
        <dbReference type="Proteomes" id="UP000186513"/>
    </source>
</evidence>
<dbReference type="OrthoDB" id="391735at2"/>
<keyword evidence="2" id="KW-0413">Isomerase</keyword>
<dbReference type="GO" id="GO:0016853">
    <property type="term" value="F:isomerase activity"/>
    <property type="evidence" value="ECO:0007669"/>
    <property type="project" value="UniProtKB-KW"/>
</dbReference>
<dbReference type="Pfam" id="PF12680">
    <property type="entry name" value="SnoaL_2"/>
    <property type="match status" value="1"/>
</dbReference>
<reference evidence="2 3" key="1">
    <citation type="submission" date="2016-11" db="EMBL/GenBank/DDBJ databases">
        <authorList>
            <person name="Jaros S."/>
            <person name="Januszkiewicz K."/>
            <person name="Wedrychowicz H."/>
        </authorList>
    </citation>
    <scope>NUCLEOTIDE SEQUENCE [LARGE SCALE GENOMIC DNA]</scope>
    <source>
        <strain evidence="2 3">DSM 18899</strain>
    </source>
</reference>
<name>A0A1K2HKC4_9NEIS</name>
<dbReference type="Gene3D" id="3.10.450.50">
    <property type="match status" value="1"/>
</dbReference>
<dbReference type="EMBL" id="FPKR01000008">
    <property type="protein sequence ID" value="SFZ77125.1"/>
    <property type="molecule type" value="Genomic_DNA"/>
</dbReference>
<evidence type="ECO:0000259" key="1">
    <source>
        <dbReference type="Pfam" id="PF12680"/>
    </source>
</evidence>
<keyword evidence="3" id="KW-1185">Reference proteome</keyword>